<organism evidence="1 2">
    <name type="scientific">Hyaloscypha bicolor E</name>
    <dbReference type="NCBI Taxonomy" id="1095630"/>
    <lineage>
        <taxon>Eukaryota</taxon>
        <taxon>Fungi</taxon>
        <taxon>Dikarya</taxon>
        <taxon>Ascomycota</taxon>
        <taxon>Pezizomycotina</taxon>
        <taxon>Leotiomycetes</taxon>
        <taxon>Helotiales</taxon>
        <taxon>Hyaloscyphaceae</taxon>
        <taxon>Hyaloscypha</taxon>
        <taxon>Hyaloscypha bicolor</taxon>
    </lineage>
</organism>
<accession>A0A2J6T2Z3</accession>
<reference evidence="1 2" key="1">
    <citation type="submission" date="2016-04" db="EMBL/GenBank/DDBJ databases">
        <title>A degradative enzymes factory behind the ericoid mycorrhizal symbiosis.</title>
        <authorList>
            <consortium name="DOE Joint Genome Institute"/>
            <person name="Martino E."/>
            <person name="Morin E."/>
            <person name="Grelet G."/>
            <person name="Kuo A."/>
            <person name="Kohler A."/>
            <person name="Daghino S."/>
            <person name="Barry K."/>
            <person name="Choi C."/>
            <person name="Cichocki N."/>
            <person name="Clum A."/>
            <person name="Copeland A."/>
            <person name="Hainaut M."/>
            <person name="Haridas S."/>
            <person name="Labutti K."/>
            <person name="Lindquist E."/>
            <person name="Lipzen A."/>
            <person name="Khouja H.-R."/>
            <person name="Murat C."/>
            <person name="Ohm R."/>
            <person name="Olson A."/>
            <person name="Spatafora J."/>
            <person name="Veneault-Fourrey C."/>
            <person name="Henrissat B."/>
            <person name="Grigoriev I."/>
            <person name="Martin F."/>
            <person name="Perotto S."/>
        </authorList>
    </citation>
    <scope>NUCLEOTIDE SEQUENCE [LARGE SCALE GENOMIC DNA]</scope>
    <source>
        <strain evidence="1 2">E</strain>
    </source>
</reference>
<dbReference type="Proteomes" id="UP000235371">
    <property type="component" value="Unassembled WGS sequence"/>
</dbReference>
<keyword evidence="2" id="KW-1185">Reference proteome</keyword>
<dbReference type="SUPFAM" id="SSF51735">
    <property type="entry name" value="NAD(P)-binding Rossmann-fold domains"/>
    <property type="match status" value="1"/>
</dbReference>
<dbReference type="Gene3D" id="3.40.50.720">
    <property type="entry name" value="NAD(P)-binding Rossmann-like Domain"/>
    <property type="match status" value="1"/>
</dbReference>
<evidence type="ECO:0000313" key="2">
    <source>
        <dbReference type="Proteomes" id="UP000235371"/>
    </source>
</evidence>
<evidence type="ECO:0000313" key="1">
    <source>
        <dbReference type="EMBL" id="PMD57386.1"/>
    </source>
</evidence>
<dbReference type="PANTHER" id="PTHR14097:SF8">
    <property type="entry name" value="NAD(P)-BINDING DOMAIN-CONTAINING PROTEIN"/>
    <property type="match status" value="1"/>
</dbReference>
<evidence type="ECO:0008006" key="3">
    <source>
        <dbReference type="Google" id="ProtNLM"/>
    </source>
</evidence>
<dbReference type="OrthoDB" id="9975943at2759"/>
<dbReference type="EMBL" id="KZ613847">
    <property type="protein sequence ID" value="PMD57386.1"/>
    <property type="molecule type" value="Genomic_DNA"/>
</dbReference>
<dbReference type="InterPro" id="IPR036291">
    <property type="entry name" value="NAD(P)-bd_dom_sf"/>
</dbReference>
<dbReference type="PANTHER" id="PTHR14097">
    <property type="entry name" value="OXIDOREDUCTASE HTATIP2"/>
    <property type="match status" value="1"/>
</dbReference>
<name>A0A2J6T2Z3_9HELO</name>
<dbReference type="RefSeq" id="XP_024734290.1">
    <property type="nucleotide sequence ID" value="XM_024878348.1"/>
</dbReference>
<protein>
    <recommendedName>
        <fullName evidence="3">Nucleoside-diphosphate-sugar epimerase</fullName>
    </recommendedName>
</protein>
<dbReference type="AlphaFoldDB" id="A0A2J6T2Z3"/>
<dbReference type="GeneID" id="36586425"/>
<gene>
    <name evidence="1" type="ORF">K444DRAFT_594351</name>
</gene>
<proteinExistence type="predicted"/>
<dbReference type="InParanoid" id="A0A2J6T2Z3"/>
<sequence length="249" mass="26645">MHLVLTGATGLVGSAVLQQMLVTPSVSKVSILSRRPVAQVEGHSKARVIIHKDYATYPPELLNQLKDVDGVVWAQGISSVSVSKPEYEQITNTYPLAFARALSTTLAPKPVNFIYVSGEGATTTPSFLTQHWARIKGLTESSLVALSKQPEYANLRPISLRPGAVDPTFHTEVKDFVPRRTAAMGMVEKAALPVFRGLLPSMMSPTKELGKVLVELAMGDGGAHKEGESGVSGEGRTLSNAAMRRLAGI</sequence>